<feature type="transmembrane region" description="Helical" evidence="17">
    <location>
        <begin position="6"/>
        <end position="31"/>
    </location>
</feature>
<dbReference type="CDD" id="cd00082">
    <property type="entry name" value="HisKA"/>
    <property type="match status" value="1"/>
</dbReference>
<keyword evidence="4" id="KW-1003">Cell membrane</keyword>
<dbReference type="SMART" id="SM00387">
    <property type="entry name" value="HATPase_c"/>
    <property type="match status" value="1"/>
</dbReference>
<dbReference type="EMBL" id="JAUSUB010000008">
    <property type="protein sequence ID" value="MDQ0270449.1"/>
    <property type="molecule type" value="Genomic_DNA"/>
</dbReference>
<gene>
    <name evidence="20" type="ORF">J2S17_002324</name>
</gene>
<dbReference type="InterPro" id="IPR003660">
    <property type="entry name" value="HAMP_dom"/>
</dbReference>
<dbReference type="Pfam" id="PF00512">
    <property type="entry name" value="HisKA"/>
    <property type="match status" value="1"/>
</dbReference>
<evidence type="ECO:0000256" key="15">
    <source>
        <dbReference type="ARBA" id="ARBA00037219"/>
    </source>
</evidence>
<dbReference type="PANTHER" id="PTHR45528">
    <property type="entry name" value="SENSOR HISTIDINE KINASE CPXA"/>
    <property type="match status" value="1"/>
</dbReference>
<evidence type="ECO:0000313" key="21">
    <source>
        <dbReference type="Proteomes" id="UP001238088"/>
    </source>
</evidence>
<accession>A0ABU0AGS3</accession>
<comment type="caution">
    <text evidence="20">The sequence shown here is derived from an EMBL/GenBank/DDBJ whole genome shotgun (WGS) entry which is preliminary data.</text>
</comment>
<evidence type="ECO:0000256" key="3">
    <source>
        <dbReference type="ARBA" id="ARBA00012438"/>
    </source>
</evidence>
<dbReference type="SUPFAM" id="SSF55874">
    <property type="entry name" value="ATPase domain of HSP90 chaperone/DNA topoisomerase II/histidine kinase"/>
    <property type="match status" value="1"/>
</dbReference>
<keyword evidence="9 20" id="KW-0418">Kinase</keyword>
<dbReference type="PROSITE" id="PS50885">
    <property type="entry name" value="HAMP"/>
    <property type="match status" value="1"/>
</dbReference>
<keyword evidence="12" id="KW-0902">Two-component regulatory system</keyword>
<evidence type="ECO:0000256" key="4">
    <source>
        <dbReference type="ARBA" id="ARBA00022475"/>
    </source>
</evidence>
<evidence type="ECO:0000256" key="13">
    <source>
        <dbReference type="ARBA" id="ARBA00023026"/>
    </source>
</evidence>
<dbReference type="Gene3D" id="3.30.565.10">
    <property type="entry name" value="Histidine kinase-like ATPase, C-terminal domain"/>
    <property type="match status" value="1"/>
</dbReference>
<evidence type="ECO:0000256" key="12">
    <source>
        <dbReference type="ARBA" id="ARBA00023012"/>
    </source>
</evidence>
<evidence type="ECO:0000256" key="9">
    <source>
        <dbReference type="ARBA" id="ARBA00022777"/>
    </source>
</evidence>
<dbReference type="InterPro" id="IPR036890">
    <property type="entry name" value="HATPase_C_sf"/>
</dbReference>
<name>A0ABU0AGS3_9BACI</name>
<dbReference type="PANTHER" id="PTHR45528:SF11">
    <property type="entry name" value="HISTIDINE KINASE"/>
    <property type="match status" value="1"/>
</dbReference>
<keyword evidence="14 17" id="KW-0472">Membrane</keyword>
<evidence type="ECO:0000256" key="16">
    <source>
        <dbReference type="ARBA" id="ARBA00040841"/>
    </source>
</evidence>
<dbReference type="InterPro" id="IPR050398">
    <property type="entry name" value="HssS/ArlS-like"/>
</dbReference>
<feature type="domain" description="HAMP" evidence="19">
    <location>
        <begin position="185"/>
        <end position="237"/>
    </location>
</feature>
<dbReference type="CDD" id="cd00075">
    <property type="entry name" value="HATPase"/>
    <property type="match status" value="1"/>
</dbReference>
<evidence type="ECO:0000256" key="6">
    <source>
        <dbReference type="ARBA" id="ARBA00022679"/>
    </source>
</evidence>
<dbReference type="GO" id="GO:0016301">
    <property type="term" value="F:kinase activity"/>
    <property type="evidence" value="ECO:0007669"/>
    <property type="project" value="UniProtKB-KW"/>
</dbReference>
<dbReference type="InterPro" id="IPR004358">
    <property type="entry name" value="Sig_transdc_His_kin-like_C"/>
</dbReference>
<comment type="catalytic activity">
    <reaction evidence="1">
        <text>ATP + protein L-histidine = ADP + protein N-phospho-L-histidine.</text>
        <dbReference type="EC" id="2.7.13.3"/>
    </reaction>
</comment>
<dbReference type="SUPFAM" id="SSF47384">
    <property type="entry name" value="Homodimeric domain of signal transducing histidine kinase"/>
    <property type="match status" value="1"/>
</dbReference>
<keyword evidence="5" id="KW-0597">Phosphoprotein</keyword>
<reference evidence="20 21" key="1">
    <citation type="submission" date="2023-07" db="EMBL/GenBank/DDBJ databases">
        <title>Genomic Encyclopedia of Type Strains, Phase IV (KMG-IV): sequencing the most valuable type-strain genomes for metagenomic binning, comparative biology and taxonomic classification.</title>
        <authorList>
            <person name="Goeker M."/>
        </authorList>
    </citation>
    <scope>NUCLEOTIDE SEQUENCE [LARGE SCALE GENOMIC DNA]</scope>
    <source>
        <strain evidence="20 21">DSM 23494</strain>
    </source>
</reference>
<dbReference type="PROSITE" id="PS50109">
    <property type="entry name" value="HIS_KIN"/>
    <property type="match status" value="1"/>
</dbReference>
<organism evidence="20 21">
    <name type="scientific">Cytobacillus purgationiresistens</name>
    <dbReference type="NCBI Taxonomy" id="863449"/>
    <lineage>
        <taxon>Bacteria</taxon>
        <taxon>Bacillati</taxon>
        <taxon>Bacillota</taxon>
        <taxon>Bacilli</taxon>
        <taxon>Bacillales</taxon>
        <taxon>Bacillaceae</taxon>
        <taxon>Cytobacillus</taxon>
    </lineage>
</organism>
<dbReference type="Pfam" id="PF02518">
    <property type="entry name" value="HATPase_c"/>
    <property type="match status" value="1"/>
</dbReference>
<dbReference type="PRINTS" id="PR00344">
    <property type="entry name" value="BCTRLSENSOR"/>
</dbReference>
<dbReference type="InterPro" id="IPR005467">
    <property type="entry name" value="His_kinase_dom"/>
</dbReference>
<dbReference type="Gene3D" id="1.10.287.130">
    <property type="match status" value="1"/>
</dbReference>
<evidence type="ECO:0000256" key="10">
    <source>
        <dbReference type="ARBA" id="ARBA00022840"/>
    </source>
</evidence>
<keyword evidence="21" id="KW-1185">Reference proteome</keyword>
<dbReference type="SUPFAM" id="SSF158472">
    <property type="entry name" value="HAMP domain-like"/>
    <property type="match status" value="1"/>
</dbReference>
<evidence type="ECO:0000256" key="2">
    <source>
        <dbReference type="ARBA" id="ARBA00004651"/>
    </source>
</evidence>
<dbReference type="InterPro" id="IPR003594">
    <property type="entry name" value="HATPase_dom"/>
</dbReference>
<evidence type="ECO:0000313" key="20">
    <source>
        <dbReference type="EMBL" id="MDQ0270449.1"/>
    </source>
</evidence>
<evidence type="ECO:0000256" key="7">
    <source>
        <dbReference type="ARBA" id="ARBA00022692"/>
    </source>
</evidence>
<feature type="transmembrane region" description="Helical" evidence="17">
    <location>
        <begin position="165"/>
        <end position="188"/>
    </location>
</feature>
<evidence type="ECO:0000256" key="17">
    <source>
        <dbReference type="SAM" id="Phobius"/>
    </source>
</evidence>
<keyword evidence="8" id="KW-0547">Nucleotide-binding</keyword>
<dbReference type="SMART" id="SM00388">
    <property type="entry name" value="HisKA"/>
    <property type="match status" value="1"/>
</dbReference>
<keyword evidence="13" id="KW-0843">Virulence</keyword>
<proteinExistence type="predicted"/>
<evidence type="ECO:0000259" key="19">
    <source>
        <dbReference type="PROSITE" id="PS50885"/>
    </source>
</evidence>
<dbReference type="SMART" id="SM00304">
    <property type="entry name" value="HAMP"/>
    <property type="match status" value="1"/>
</dbReference>
<evidence type="ECO:0000256" key="11">
    <source>
        <dbReference type="ARBA" id="ARBA00022989"/>
    </source>
</evidence>
<evidence type="ECO:0000256" key="14">
    <source>
        <dbReference type="ARBA" id="ARBA00023136"/>
    </source>
</evidence>
<dbReference type="RefSeq" id="WP_307474881.1">
    <property type="nucleotide sequence ID" value="NZ_JAUSUB010000008.1"/>
</dbReference>
<feature type="domain" description="Histidine kinase" evidence="18">
    <location>
        <begin position="245"/>
        <end position="459"/>
    </location>
</feature>
<comment type="subcellular location">
    <subcellularLocation>
        <location evidence="2">Cell membrane</location>
        <topology evidence="2">Multi-pass membrane protein</topology>
    </subcellularLocation>
</comment>
<dbReference type="InterPro" id="IPR036097">
    <property type="entry name" value="HisK_dim/P_sf"/>
</dbReference>
<evidence type="ECO:0000259" key="18">
    <source>
        <dbReference type="PROSITE" id="PS50109"/>
    </source>
</evidence>
<dbReference type="EC" id="2.7.13.3" evidence="3"/>
<dbReference type="InterPro" id="IPR003661">
    <property type="entry name" value="HisK_dim/P_dom"/>
</dbReference>
<evidence type="ECO:0000256" key="1">
    <source>
        <dbReference type="ARBA" id="ARBA00000085"/>
    </source>
</evidence>
<evidence type="ECO:0000256" key="8">
    <source>
        <dbReference type="ARBA" id="ARBA00022741"/>
    </source>
</evidence>
<keyword evidence="10" id="KW-0067">ATP-binding</keyword>
<keyword evidence="6" id="KW-0808">Transferase</keyword>
<protein>
    <recommendedName>
        <fullName evidence="16">Heme sensor protein HssS</fullName>
        <ecNumber evidence="3">2.7.13.3</ecNumber>
    </recommendedName>
</protein>
<sequence>MKTLYSKIAITTIVIMLISSLLSFFISNLYYQKTLKPLNDEKVTNIGLELVAFLNHHQQLNIDEYLHHIGDIGYQLYVTDGQNDHRFYGAEYRETNLPNTAVGQVLRGDIYHGISNFPITTFVTGFFANELKNSVGVQFEHGGHTYALFIRPDIKLLFSEMHIMFGWLLFGILVLSILFVLISTKYIVKPISKLNEATAIIADGRFGIQLNTSQKDEIGELSASFMKMARKLDKANEMRKEFISNISHDIQSPLSNIKGYLNLFKKKTLSAEERDYIHVVEGEVDRLSNLTNQLLLLSSIDTKKDLVNRSSFDISDQIKLVIKQNQWYLEEKGIMVSYALPPFQYTGDPSLLYSIWENLMTNAIKYSDENGEIDIRLEEKADSVHIHFQDDGIGLTNAEIERIFERLYRADISRNRAVKGTGLGLAIVQSIIELHDGKIFVESEKTKGTTFTIILPKNADL</sequence>
<dbReference type="Proteomes" id="UP001238088">
    <property type="component" value="Unassembled WGS sequence"/>
</dbReference>
<keyword evidence="7 17" id="KW-0812">Transmembrane</keyword>
<evidence type="ECO:0000256" key="5">
    <source>
        <dbReference type="ARBA" id="ARBA00022553"/>
    </source>
</evidence>
<dbReference type="Gene3D" id="6.10.340.10">
    <property type="match status" value="1"/>
</dbReference>
<comment type="function">
    <text evidence="15">Member of the two-component regulatory system HssS/HssR involved in intracellular heme homeostasis and tempering of staphylococcal virulence. HssS functions as a heme sensor histidine kinase which is autophosphorylated at a histidine residue and transfers its phosphate group to an aspartate residue of HssR. HssR/HssS activates the expression of hrtAB, an efflux pump, in response to extracellular heme, hemin, hemoglobin or blood.</text>
</comment>
<dbReference type="Pfam" id="PF00672">
    <property type="entry name" value="HAMP"/>
    <property type="match status" value="1"/>
</dbReference>
<dbReference type="CDD" id="cd06225">
    <property type="entry name" value="HAMP"/>
    <property type="match status" value="1"/>
</dbReference>
<keyword evidence="11 17" id="KW-1133">Transmembrane helix</keyword>